<gene>
    <name evidence="7" type="ORF">H9635_04640</name>
</gene>
<proteinExistence type="inferred from homology"/>
<keyword evidence="3 6" id="KW-0812">Transmembrane</keyword>
<evidence type="ECO:0000256" key="1">
    <source>
        <dbReference type="ARBA" id="ARBA00004141"/>
    </source>
</evidence>
<dbReference type="Proteomes" id="UP000619101">
    <property type="component" value="Unassembled WGS sequence"/>
</dbReference>
<evidence type="ECO:0000256" key="6">
    <source>
        <dbReference type="SAM" id="Phobius"/>
    </source>
</evidence>
<feature type="transmembrane region" description="Helical" evidence="6">
    <location>
        <begin position="94"/>
        <end position="122"/>
    </location>
</feature>
<comment type="subcellular location">
    <subcellularLocation>
        <location evidence="1">Membrane</location>
        <topology evidence="1">Multi-pass membrane protein</topology>
    </subcellularLocation>
</comment>
<comment type="similarity">
    <text evidence="2">Belongs to the autoinducer-2 exporter (AI-2E) (TC 2.A.86) family.</text>
</comment>
<organism evidence="7 8">
    <name type="scientific">Solibacillus faecavium</name>
    <dbReference type="NCBI Taxonomy" id="2762221"/>
    <lineage>
        <taxon>Bacteria</taxon>
        <taxon>Bacillati</taxon>
        <taxon>Bacillota</taxon>
        <taxon>Bacilli</taxon>
        <taxon>Bacillales</taxon>
        <taxon>Caryophanaceae</taxon>
        <taxon>Solibacillus</taxon>
    </lineage>
</organism>
<feature type="transmembrane region" description="Helical" evidence="6">
    <location>
        <begin position="63"/>
        <end position="82"/>
    </location>
</feature>
<sequence length="409" mass="46043">MEKKVEDKSNNQLPQEKSNFFSSIFIRFLGGKNLLFLLVVILLIGCTVFIYDKIAFVFEPLHVLFEVIILPGVLGVILFYLLRPPLKLLVRWKVPRGLAILILYIVAIALITLLVVLVFPFLRDQFTNLVQEFPVVLMSLANDLLAFLNNSQFNEYFEKINFDYNQILTDFTGSFIETVKDTLTSVASGVASGITGLVSTITGIVLSLVIVPFITFYLLYEGEKMPRFILRLFPPRMRLRMGEVLHDMDKQISSYIQGQILVSFCIGVMMTIGFLIIKMPYALLLGFLAMITSVVPYLGPAIAATPAAIIAIVNSPWLLLKLIIVWTIVQLIEGKFISPQIMGKSLSIHPITIIFVLLTSGSLFGVAGVVLGLPGYALIKVLITHTYRIFKERYNRFQTDETNLYEDLK</sequence>
<keyword evidence="5 6" id="KW-0472">Membrane</keyword>
<feature type="transmembrane region" description="Helical" evidence="6">
    <location>
        <begin position="309"/>
        <end position="332"/>
    </location>
</feature>
<feature type="transmembrane region" description="Helical" evidence="6">
    <location>
        <begin position="260"/>
        <end position="277"/>
    </location>
</feature>
<keyword evidence="8" id="KW-1185">Reference proteome</keyword>
<feature type="transmembrane region" description="Helical" evidence="6">
    <location>
        <begin position="352"/>
        <end position="379"/>
    </location>
</feature>
<evidence type="ECO:0000313" key="8">
    <source>
        <dbReference type="Proteomes" id="UP000619101"/>
    </source>
</evidence>
<dbReference type="Pfam" id="PF01594">
    <property type="entry name" value="AI-2E_transport"/>
    <property type="match status" value="1"/>
</dbReference>
<accession>A0ABR8XVP4</accession>
<evidence type="ECO:0000256" key="3">
    <source>
        <dbReference type="ARBA" id="ARBA00022692"/>
    </source>
</evidence>
<dbReference type="EMBL" id="JACSPZ010000002">
    <property type="protein sequence ID" value="MBD8036018.1"/>
    <property type="molecule type" value="Genomic_DNA"/>
</dbReference>
<comment type="caution">
    <text evidence="7">The sequence shown here is derived from an EMBL/GenBank/DDBJ whole genome shotgun (WGS) entry which is preliminary data.</text>
</comment>
<evidence type="ECO:0000313" key="7">
    <source>
        <dbReference type="EMBL" id="MBD8036018.1"/>
    </source>
</evidence>
<evidence type="ECO:0000256" key="4">
    <source>
        <dbReference type="ARBA" id="ARBA00022989"/>
    </source>
</evidence>
<keyword evidence="4 6" id="KW-1133">Transmembrane helix</keyword>
<evidence type="ECO:0000256" key="2">
    <source>
        <dbReference type="ARBA" id="ARBA00009773"/>
    </source>
</evidence>
<feature type="transmembrane region" description="Helical" evidence="6">
    <location>
        <begin position="283"/>
        <end position="302"/>
    </location>
</feature>
<dbReference type="PANTHER" id="PTHR21716">
    <property type="entry name" value="TRANSMEMBRANE PROTEIN"/>
    <property type="match status" value="1"/>
</dbReference>
<feature type="transmembrane region" description="Helical" evidence="6">
    <location>
        <begin position="34"/>
        <end position="51"/>
    </location>
</feature>
<dbReference type="PANTHER" id="PTHR21716:SF69">
    <property type="entry name" value="TRANSPORT PROTEIN YUBA-RELATED"/>
    <property type="match status" value="1"/>
</dbReference>
<dbReference type="RefSeq" id="WP_191698987.1">
    <property type="nucleotide sequence ID" value="NZ_JACSPZ010000002.1"/>
</dbReference>
<protein>
    <submittedName>
        <fullName evidence="7">AI-2E family transporter</fullName>
    </submittedName>
</protein>
<evidence type="ECO:0000256" key="5">
    <source>
        <dbReference type="ARBA" id="ARBA00023136"/>
    </source>
</evidence>
<dbReference type="InterPro" id="IPR002549">
    <property type="entry name" value="AI-2E-like"/>
</dbReference>
<reference evidence="7 8" key="1">
    <citation type="submission" date="2020-08" db="EMBL/GenBank/DDBJ databases">
        <title>A Genomic Blueprint of the Chicken Gut Microbiome.</title>
        <authorList>
            <person name="Gilroy R."/>
            <person name="Ravi A."/>
            <person name="Getino M."/>
            <person name="Pursley I."/>
            <person name="Horton D.L."/>
            <person name="Alikhan N.-F."/>
            <person name="Baker D."/>
            <person name="Gharbi K."/>
            <person name="Hall N."/>
            <person name="Watson M."/>
            <person name="Adriaenssens E.M."/>
            <person name="Foster-Nyarko E."/>
            <person name="Jarju S."/>
            <person name="Secka A."/>
            <person name="Antonio M."/>
            <person name="Oren A."/>
            <person name="Chaudhuri R."/>
            <person name="La Ragione R.M."/>
            <person name="Hildebrand F."/>
            <person name="Pallen M.J."/>
        </authorList>
    </citation>
    <scope>NUCLEOTIDE SEQUENCE [LARGE SCALE GENOMIC DNA]</scope>
    <source>
        <strain evidence="7 8">A46</strain>
    </source>
</reference>
<feature type="transmembrane region" description="Helical" evidence="6">
    <location>
        <begin position="194"/>
        <end position="220"/>
    </location>
</feature>
<name>A0ABR8XVP4_9BACL</name>